<organism evidence="2">
    <name type="scientific">Trieres chinensis</name>
    <name type="common">Marine centric diatom</name>
    <name type="synonym">Odontella sinensis</name>
    <dbReference type="NCBI Taxonomy" id="1514140"/>
    <lineage>
        <taxon>Eukaryota</taxon>
        <taxon>Sar</taxon>
        <taxon>Stramenopiles</taxon>
        <taxon>Ochrophyta</taxon>
        <taxon>Bacillariophyta</taxon>
        <taxon>Mediophyceae</taxon>
        <taxon>Biddulphiophycidae</taxon>
        <taxon>Eupodiscales</taxon>
        <taxon>Parodontellaceae</taxon>
        <taxon>Trieres</taxon>
    </lineage>
</organism>
<feature type="transmembrane region" description="Helical" evidence="1">
    <location>
        <begin position="266"/>
        <end position="288"/>
    </location>
</feature>
<accession>A0A7S2E8M7</accession>
<feature type="transmembrane region" description="Helical" evidence="1">
    <location>
        <begin position="86"/>
        <end position="105"/>
    </location>
</feature>
<feature type="transmembrane region" description="Helical" evidence="1">
    <location>
        <begin position="165"/>
        <end position="184"/>
    </location>
</feature>
<gene>
    <name evidence="2" type="ORF">OSIN01602_LOCUS1319</name>
</gene>
<keyword evidence="1" id="KW-0472">Membrane</keyword>
<feature type="transmembrane region" description="Helical" evidence="1">
    <location>
        <begin position="204"/>
        <end position="225"/>
    </location>
</feature>
<feature type="transmembrane region" description="Helical" evidence="1">
    <location>
        <begin position="17"/>
        <end position="35"/>
    </location>
</feature>
<feature type="transmembrane region" description="Helical" evidence="1">
    <location>
        <begin position="125"/>
        <end position="144"/>
    </location>
</feature>
<protein>
    <submittedName>
        <fullName evidence="2">Uncharacterized protein</fullName>
    </submittedName>
</protein>
<dbReference type="EMBL" id="HBGO01002316">
    <property type="protein sequence ID" value="CAD9321218.1"/>
    <property type="molecule type" value="Transcribed_RNA"/>
</dbReference>
<evidence type="ECO:0000256" key="1">
    <source>
        <dbReference type="SAM" id="Phobius"/>
    </source>
</evidence>
<sequence>MIGTTTEVDGRIRSPRFTTWLCFMVFSLITMSSALEVVERYSETDMAMKNQRYAVASSISSFVINGIVVMMHLTPKTSSYIVATKLEGAVCLFLMGFNTATVAVASDPNNGLAVKSDGAVMNGNLYYFSWAGFVTSVVMSVSYLRSVYHLDVAGEMRNRSARLTLWAALLASSLIVMGSAANVYDAECNVYEPERTEKYCNRTAFAVTIGALGTMASLVVVGLKIATSRAPFVLEMTLSVSLFVLDAFGVAYVTSGYGPGAPLGNLYYFSWGAFISAFFLSSSCYESYVGARKHMMMEEEELSFRERGGIAESKEEGATADF</sequence>
<name>A0A7S2E8M7_TRICV</name>
<keyword evidence="1" id="KW-1133">Transmembrane helix</keyword>
<feature type="transmembrane region" description="Helical" evidence="1">
    <location>
        <begin position="232"/>
        <end position="254"/>
    </location>
</feature>
<evidence type="ECO:0000313" key="2">
    <source>
        <dbReference type="EMBL" id="CAD9321218.1"/>
    </source>
</evidence>
<dbReference type="AlphaFoldDB" id="A0A7S2E8M7"/>
<feature type="transmembrane region" description="Helical" evidence="1">
    <location>
        <begin position="55"/>
        <end position="74"/>
    </location>
</feature>
<proteinExistence type="predicted"/>
<reference evidence="2" key="1">
    <citation type="submission" date="2021-01" db="EMBL/GenBank/DDBJ databases">
        <authorList>
            <person name="Corre E."/>
            <person name="Pelletier E."/>
            <person name="Niang G."/>
            <person name="Scheremetjew M."/>
            <person name="Finn R."/>
            <person name="Kale V."/>
            <person name="Holt S."/>
            <person name="Cochrane G."/>
            <person name="Meng A."/>
            <person name="Brown T."/>
            <person name="Cohen L."/>
        </authorList>
    </citation>
    <scope>NUCLEOTIDE SEQUENCE</scope>
    <source>
        <strain evidence="2">Grunow 1884</strain>
    </source>
</reference>
<keyword evidence="1" id="KW-0812">Transmembrane</keyword>